<comment type="caution">
    <text evidence="1">The sequence shown here is derived from an EMBL/GenBank/DDBJ whole genome shotgun (WGS) entry which is preliminary data.</text>
</comment>
<gene>
    <name evidence="1" type="ORF">BV22DRAFT_1032237</name>
</gene>
<organism evidence="1 2">
    <name type="scientific">Leucogyrophana mollusca</name>
    <dbReference type="NCBI Taxonomy" id="85980"/>
    <lineage>
        <taxon>Eukaryota</taxon>
        <taxon>Fungi</taxon>
        <taxon>Dikarya</taxon>
        <taxon>Basidiomycota</taxon>
        <taxon>Agaricomycotina</taxon>
        <taxon>Agaricomycetes</taxon>
        <taxon>Agaricomycetidae</taxon>
        <taxon>Boletales</taxon>
        <taxon>Boletales incertae sedis</taxon>
        <taxon>Leucogyrophana</taxon>
    </lineage>
</organism>
<evidence type="ECO:0000313" key="1">
    <source>
        <dbReference type="EMBL" id="KAH7927012.1"/>
    </source>
</evidence>
<sequence>MVRWAFGLDTPSQPRISPELWLAIFEHVPPRHIHDVTLTCQAFRQLAQPFLFRSLNFCPYSLDAQGRRYLSRPDALERMEHRLRFCASDRIRHAVHECRFYPRYIVGMVRHGDESSADTMLNTILCVLPCFINLRTLAFLFVDLNPLQLAQLCKMHPLDTLLLGNCSTALVSNAPSLLKASRVQVVSDKNPTSIPRQLSLSVLDPHHLQSVAFINVHAVGHFLEEVVALNVLPSLRCLSIPSSAPLLRDLVALLHNLPALQELTLTKTAHSWSLTCDFGTIPTPNFVNSLSRFHGPYQLVSKFVQGRTLRELSIWNGRPSDEEWFMRPAQVQSTLCNSREAIRSVEVVELSVTYLEETVLATVCSLFPRLRSLHVDVSQGLHVHASVVSYTLEALMENLIGSKFPSTIEKLRISSRARGHQLSQQEMNKYTLYQHRLVESFPGLSFVSVDDTDLNMSWLSP</sequence>
<dbReference type="Proteomes" id="UP000790709">
    <property type="component" value="Unassembled WGS sequence"/>
</dbReference>
<name>A0ACB8BN61_9AGAM</name>
<reference evidence="1" key="1">
    <citation type="journal article" date="2021" name="New Phytol.">
        <title>Evolutionary innovations through gain and loss of genes in the ectomycorrhizal Boletales.</title>
        <authorList>
            <person name="Wu G."/>
            <person name="Miyauchi S."/>
            <person name="Morin E."/>
            <person name="Kuo A."/>
            <person name="Drula E."/>
            <person name="Varga T."/>
            <person name="Kohler A."/>
            <person name="Feng B."/>
            <person name="Cao Y."/>
            <person name="Lipzen A."/>
            <person name="Daum C."/>
            <person name="Hundley H."/>
            <person name="Pangilinan J."/>
            <person name="Johnson J."/>
            <person name="Barry K."/>
            <person name="LaButti K."/>
            <person name="Ng V."/>
            <person name="Ahrendt S."/>
            <person name="Min B."/>
            <person name="Choi I.G."/>
            <person name="Park H."/>
            <person name="Plett J.M."/>
            <person name="Magnuson J."/>
            <person name="Spatafora J.W."/>
            <person name="Nagy L.G."/>
            <person name="Henrissat B."/>
            <person name="Grigoriev I.V."/>
            <person name="Yang Z.L."/>
            <person name="Xu J."/>
            <person name="Martin F.M."/>
        </authorList>
    </citation>
    <scope>NUCLEOTIDE SEQUENCE</scope>
    <source>
        <strain evidence="1">KUC20120723A-06</strain>
    </source>
</reference>
<keyword evidence="2" id="KW-1185">Reference proteome</keyword>
<protein>
    <submittedName>
        <fullName evidence="1">Uncharacterized protein</fullName>
    </submittedName>
</protein>
<evidence type="ECO:0000313" key="2">
    <source>
        <dbReference type="Proteomes" id="UP000790709"/>
    </source>
</evidence>
<accession>A0ACB8BN61</accession>
<dbReference type="EMBL" id="MU266373">
    <property type="protein sequence ID" value="KAH7927012.1"/>
    <property type="molecule type" value="Genomic_DNA"/>
</dbReference>
<proteinExistence type="predicted"/>